<reference evidence="4" key="1">
    <citation type="journal article" date="2023" name="Mol. Phylogenet. Evol.">
        <title>Genome-scale phylogeny and comparative genomics of the fungal order Sordariales.</title>
        <authorList>
            <person name="Hensen N."/>
            <person name="Bonometti L."/>
            <person name="Westerberg I."/>
            <person name="Brannstrom I.O."/>
            <person name="Guillou S."/>
            <person name="Cros-Aarteil S."/>
            <person name="Calhoun S."/>
            <person name="Haridas S."/>
            <person name="Kuo A."/>
            <person name="Mondo S."/>
            <person name="Pangilinan J."/>
            <person name="Riley R."/>
            <person name="LaButti K."/>
            <person name="Andreopoulos B."/>
            <person name="Lipzen A."/>
            <person name="Chen C."/>
            <person name="Yan M."/>
            <person name="Daum C."/>
            <person name="Ng V."/>
            <person name="Clum A."/>
            <person name="Steindorff A."/>
            <person name="Ohm R.A."/>
            <person name="Martin F."/>
            <person name="Silar P."/>
            <person name="Natvig D.O."/>
            <person name="Lalanne C."/>
            <person name="Gautier V."/>
            <person name="Ament-Velasquez S.L."/>
            <person name="Kruys A."/>
            <person name="Hutchinson M.I."/>
            <person name="Powell A.J."/>
            <person name="Barry K."/>
            <person name="Miller A.N."/>
            <person name="Grigoriev I.V."/>
            <person name="Debuchy R."/>
            <person name="Gladieux P."/>
            <person name="Hiltunen Thoren M."/>
            <person name="Johannesson H."/>
        </authorList>
    </citation>
    <scope>NUCLEOTIDE SEQUENCE [LARGE SCALE GENOMIC DNA]</scope>
    <source>
        <strain evidence="4">CBS 340.73</strain>
    </source>
</reference>
<proteinExistence type="predicted"/>
<evidence type="ECO:0000313" key="3">
    <source>
        <dbReference type="EMBL" id="KAK3935094.1"/>
    </source>
</evidence>
<dbReference type="EMBL" id="MU853942">
    <property type="protein sequence ID" value="KAK3935094.1"/>
    <property type="molecule type" value="Genomic_DNA"/>
</dbReference>
<organism evidence="3 4">
    <name type="scientific">Diplogelasinospora grovesii</name>
    <dbReference type="NCBI Taxonomy" id="303347"/>
    <lineage>
        <taxon>Eukaryota</taxon>
        <taxon>Fungi</taxon>
        <taxon>Dikarya</taxon>
        <taxon>Ascomycota</taxon>
        <taxon>Pezizomycotina</taxon>
        <taxon>Sordariomycetes</taxon>
        <taxon>Sordariomycetidae</taxon>
        <taxon>Sordariales</taxon>
        <taxon>Diplogelasinosporaceae</taxon>
        <taxon>Diplogelasinospora</taxon>
    </lineage>
</organism>
<dbReference type="PANTHER" id="PTHR10067">
    <property type="entry name" value="PHOSPHATIDYLSERINE DECARBOXYLASE"/>
    <property type="match status" value="1"/>
</dbReference>
<keyword evidence="4" id="KW-1185">Reference proteome</keyword>
<dbReference type="PANTHER" id="PTHR10067:SF11">
    <property type="entry name" value="PHOSPHATIDYLSERINE DECARBOXYLASE"/>
    <property type="match status" value="1"/>
</dbReference>
<name>A0AAN6MXE0_9PEZI</name>
<comment type="caution">
    <text evidence="3">The sequence shown here is derived from an EMBL/GenBank/DDBJ whole genome shotgun (WGS) entry which is preliminary data.</text>
</comment>
<dbReference type="Proteomes" id="UP001303473">
    <property type="component" value="Unassembled WGS sequence"/>
</dbReference>
<gene>
    <name evidence="3" type="ORF">QBC46DRAFT_462279</name>
</gene>
<keyword evidence="1" id="KW-0210">Decarboxylase</keyword>
<evidence type="ECO:0000256" key="2">
    <source>
        <dbReference type="ARBA" id="ARBA00023239"/>
    </source>
</evidence>
<evidence type="ECO:0000313" key="4">
    <source>
        <dbReference type="Proteomes" id="UP001303473"/>
    </source>
</evidence>
<evidence type="ECO:0000256" key="1">
    <source>
        <dbReference type="ARBA" id="ARBA00022793"/>
    </source>
</evidence>
<dbReference type="InterPro" id="IPR003817">
    <property type="entry name" value="PS_Dcarbxylase"/>
</dbReference>
<dbReference type="AlphaFoldDB" id="A0AAN6MXE0"/>
<sequence>MNNKNLEKGRDEGTPASKAQIKGFVEMYGINMDDFEPSDISEYKTFEDFFTRKHKPGTRPIHAKDDASKAVRVAESKRLWIKGSDFSIAALVMDTKLGKQFADGAVASFRLSPQDYHRYHSPVTGKLKLFRSMPGDYYDVDPVALRSRTEEFGDVLFVAIGSTQVGSVQFHEKYQKEGTEVTKGDEIGFFQFGGSSIIVAFEPGRVKFDPDLLKWSKQEVQVSVEVGMSLGSSAK</sequence>
<dbReference type="GO" id="GO:0008654">
    <property type="term" value="P:phospholipid biosynthetic process"/>
    <property type="evidence" value="ECO:0007669"/>
    <property type="project" value="InterPro"/>
</dbReference>
<accession>A0AAN6MXE0</accession>
<keyword evidence="2" id="KW-0456">Lyase</keyword>
<protein>
    <submittedName>
        <fullName evidence="3">Phosphatidylserine decarboxylase</fullName>
    </submittedName>
</protein>
<dbReference type="GO" id="GO:0004609">
    <property type="term" value="F:phosphatidylserine decarboxylase activity"/>
    <property type="evidence" value="ECO:0007669"/>
    <property type="project" value="InterPro"/>
</dbReference>
<dbReference type="Pfam" id="PF02666">
    <property type="entry name" value="PS_Dcarbxylase"/>
    <property type="match status" value="1"/>
</dbReference>